<name>A0A7S2LF65_9STRA</name>
<dbReference type="EMBL" id="HBGY01028847">
    <property type="protein sequence ID" value="CAD9604606.1"/>
    <property type="molecule type" value="Transcribed_RNA"/>
</dbReference>
<gene>
    <name evidence="3" type="ORF">LDAN0321_LOCUS17851</name>
</gene>
<keyword evidence="2" id="KW-0732">Signal</keyword>
<feature type="region of interest" description="Disordered" evidence="1">
    <location>
        <begin position="149"/>
        <end position="188"/>
    </location>
</feature>
<accession>A0A7S2LF65</accession>
<feature type="chain" id="PRO_5031443237" evidence="2">
    <location>
        <begin position="19"/>
        <end position="188"/>
    </location>
</feature>
<reference evidence="3" key="1">
    <citation type="submission" date="2021-01" db="EMBL/GenBank/DDBJ databases">
        <authorList>
            <person name="Corre E."/>
            <person name="Pelletier E."/>
            <person name="Niang G."/>
            <person name="Scheremetjew M."/>
            <person name="Finn R."/>
            <person name="Kale V."/>
            <person name="Holt S."/>
            <person name="Cochrane G."/>
            <person name="Meng A."/>
            <person name="Brown T."/>
            <person name="Cohen L."/>
        </authorList>
    </citation>
    <scope>NUCLEOTIDE SEQUENCE</scope>
    <source>
        <strain evidence="3">B650</strain>
    </source>
</reference>
<protein>
    <submittedName>
        <fullName evidence="3">Uncharacterized protein</fullName>
    </submittedName>
</protein>
<organism evidence="3">
    <name type="scientific">Leptocylindrus danicus</name>
    <dbReference type="NCBI Taxonomy" id="163516"/>
    <lineage>
        <taxon>Eukaryota</taxon>
        <taxon>Sar</taxon>
        <taxon>Stramenopiles</taxon>
        <taxon>Ochrophyta</taxon>
        <taxon>Bacillariophyta</taxon>
        <taxon>Coscinodiscophyceae</taxon>
        <taxon>Chaetocerotophycidae</taxon>
        <taxon>Leptocylindrales</taxon>
        <taxon>Leptocylindraceae</taxon>
        <taxon>Leptocylindrus</taxon>
    </lineage>
</organism>
<evidence type="ECO:0000313" key="3">
    <source>
        <dbReference type="EMBL" id="CAD9604606.1"/>
    </source>
</evidence>
<feature type="signal peptide" evidence="2">
    <location>
        <begin position="1"/>
        <end position="18"/>
    </location>
</feature>
<dbReference type="AlphaFoldDB" id="A0A7S2LF65"/>
<feature type="compositionally biased region" description="Acidic residues" evidence="1">
    <location>
        <begin position="149"/>
        <end position="158"/>
    </location>
</feature>
<evidence type="ECO:0000256" key="1">
    <source>
        <dbReference type="SAM" id="MobiDB-lite"/>
    </source>
</evidence>
<proteinExistence type="predicted"/>
<sequence>MRVILLSSILASVQIAFAFVSPSTTCFFHAAAAGTSTCMEEQHKLSSTNCPTRLYAGGWGKRKKEFVEDEFARSDGNRRGFERYELQERSDFLRRVKAERSSFLKKKDEEYLSIARAAGITDQSGDGVEPMGEFDVDDEDDLDVSVSWEEMDGSDGDEQLGPTVKYDPESSITRLDNDLDISGRTGQW</sequence>
<evidence type="ECO:0000256" key="2">
    <source>
        <dbReference type="SAM" id="SignalP"/>
    </source>
</evidence>